<dbReference type="SMART" id="SM00503">
    <property type="entry name" value="SynN"/>
    <property type="match status" value="1"/>
</dbReference>
<dbReference type="InterPro" id="IPR045242">
    <property type="entry name" value="Syntaxin"/>
</dbReference>
<evidence type="ECO:0000256" key="2">
    <source>
        <dbReference type="RuleBase" id="RU003858"/>
    </source>
</evidence>
<feature type="transmembrane region" description="Helical" evidence="4">
    <location>
        <begin position="260"/>
        <end position="279"/>
    </location>
</feature>
<comment type="caution">
    <text evidence="6">The sequence shown here is derived from an EMBL/GenBank/DDBJ whole genome shotgun (WGS) entry which is preliminary data.</text>
</comment>
<dbReference type="PANTHER" id="PTHR19957">
    <property type="entry name" value="SYNTAXIN"/>
    <property type="match status" value="1"/>
</dbReference>
<dbReference type="GO" id="GO:0006906">
    <property type="term" value="P:vesicle fusion"/>
    <property type="evidence" value="ECO:0007669"/>
    <property type="project" value="TreeGrafter"/>
</dbReference>
<dbReference type="SMART" id="SM00397">
    <property type="entry name" value="t_SNARE"/>
    <property type="match status" value="1"/>
</dbReference>
<dbReference type="Proteomes" id="UP000439903">
    <property type="component" value="Unassembled WGS sequence"/>
</dbReference>
<proteinExistence type="inferred from homology"/>
<organism evidence="6 7">
    <name type="scientific">Gigaspora margarita</name>
    <dbReference type="NCBI Taxonomy" id="4874"/>
    <lineage>
        <taxon>Eukaryota</taxon>
        <taxon>Fungi</taxon>
        <taxon>Fungi incertae sedis</taxon>
        <taxon>Mucoromycota</taxon>
        <taxon>Glomeromycotina</taxon>
        <taxon>Glomeromycetes</taxon>
        <taxon>Diversisporales</taxon>
        <taxon>Gigasporaceae</taxon>
        <taxon>Gigaspora</taxon>
    </lineage>
</organism>
<dbReference type="PANTHER" id="PTHR19957:SF38">
    <property type="entry name" value="LD27581P"/>
    <property type="match status" value="1"/>
</dbReference>
<dbReference type="Gene3D" id="1.20.5.110">
    <property type="match status" value="1"/>
</dbReference>
<dbReference type="GO" id="GO:0012505">
    <property type="term" value="C:endomembrane system"/>
    <property type="evidence" value="ECO:0007669"/>
    <property type="project" value="TreeGrafter"/>
</dbReference>
<dbReference type="InterPro" id="IPR006012">
    <property type="entry name" value="Syntaxin/epimorphin_CS"/>
</dbReference>
<dbReference type="Pfam" id="PF05739">
    <property type="entry name" value="SNARE"/>
    <property type="match status" value="1"/>
</dbReference>
<evidence type="ECO:0000256" key="1">
    <source>
        <dbReference type="ARBA" id="ARBA00009063"/>
    </source>
</evidence>
<dbReference type="InterPro" id="IPR010989">
    <property type="entry name" value="SNARE"/>
</dbReference>
<dbReference type="GO" id="GO:0006896">
    <property type="term" value="P:Golgi to vacuole transport"/>
    <property type="evidence" value="ECO:0007669"/>
    <property type="project" value="TreeGrafter"/>
</dbReference>
<evidence type="ECO:0000256" key="4">
    <source>
        <dbReference type="SAM" id="Phobius"/>
    </source>
</evidence>
<accession>A0A8H4EG33</accession>
<dbReference type="OrthoDB" id="364348at2759"/>
<dbReference type="Pfam" id="PF14523">
    <property type="entry name" value="Syntaxin_2"/>
    <property type="match status" value="1"/>
</dbReference>
<dbReference type="Gene3D" id="1.20.58.70">
    <property type="match status" value="1"/>
</dbReference>
<evidence type="ECO:0000256" key="3">
    <source>
        <dbReference type="SAM" id="MobiDB-lite"/>
    </source>
</evidence>
<dbReference type="EMBL" id="WTPW01000801">
    <property type="protein sequence ID" value="KAF0478525.1"/>
    <property type="molecule type" value="Genomic_DNA"/>
</dbReference>
<dbReference type="GO" id="GO:0000149">
    <property type="term" value="F:SNARE binding"/>
    <property type="evidence" value="ECO:0007669"/>
    <property type="project" value="TreeGrafter"/>
</dbReference>
<evidence type="ECO:0000313" key="7">
    <source>
        <dbReference type="Proteomes" id="UP000439903"/>
    </source>
</evidence>
<keyword evidence="4" id="KW-0472">Membrane</keyword>
<keyword evidence="4" id="KW-1133">Transmembrane helix</keyword>
<reference evidence="6 7" key="1">
    <citation type="journal article" date="2019" name="Environ. Microbiol.">
        <title>At the nexus of three kingdoms: the genome of the mycorrhizal fungus Gigaspora margarita provides insights into plant, endobacterial and fungal interactions.</title>
        <authorList>
            <person name="Venice F."/>
            <person name="Ghignone S."/>
            <person name="Salvioli di Fossalunga A."/>
            <person name="Amselem J."/>
            <person name="Novero M."/>
            <person name="Xianan X."/>
            <person name="Sedzielewska Toro K."/>
            <person name="Morin E."/>
            <person name="Lipzen A."/>
            <person name="Grigoriev I.V."/>
            <person name="Henrissat B."/>
            <person name="Martin F.M."/>
            <person name="Bonfante P."/>
        </authorList>
    </citation>
    <scope>NUCLEOTIDE SEQUENCE [LARGE SCALE GENOMIC DNA]</scope>
    <source>
        <strain evidence="6 7">BEG34</strain>
    </source>
</reference>
<dbReference type="GO" id="GO:0048278">
    <property type="term" value="P:vesicle docking"/>
    <property type="evidence" value="ECO:0007669"/>
    <property type="project" value="TreeGrafter"/>
</dbReference>
<dbReference type="GO" id="GO:0005484">
    <property type="term" value="F:SNAP receptor activity"/>
    <property type="evidence" value="ECO:0007669"/>
    <property type="project" value="InterPro"/>
</dbReference>
<evidence type="ECO:0000259" key="5">
    <source>
        <dbReference type="PROSITE" id="PS50192"/>
    </source>
</evidence>
<comment type="similarity">
    <text evidence="1 2">Belongs to the syntaxin family.</text>
</comment>
<gene>
    <name evidence="6" type="ORF">F8M41_024020</name>
</gene>
<dbReference type="AlphaFoldDB" id="A0A8H4EG33"/>
<dbReference type="GO" id="GO:0006886">
    <property type="term" value="P:intracellular protein transport"/>
    <property type="evidence" value="ECO:0007669"/>
    <property type="project" value="InterPro"/>
</dbReference>
<feature type="domain" description="T-SNARE coiled-coil homology" evidence="5">
    <location>
        <begin position="187"/>
        <end position="249"/>
    </location>
</feature>
<dbReference type="GO" id="GO:0031201">
    <property type="term" value="C:SNARE complex"/>
    <property type="evidence" value="ECO:0007669"/>
    <property type="project" value="TreeGrafter"/>
</dbReference>
<dbReference type="InterPro" id="IPR000727">
    <property type="entry name" value="T_SNARE_dom"/>
</dbReference>
<dbReference type="PROSITE" id="PS50192">
    <property type="entry name" value="T_SNARE"/>
    <property type="match status" value="1"/>
</dbReference>
<keyword evidence="4" id="KW-0812">Transmembrane</keyword>
<dbReference type="InterPro" id="IPR006011">
    <property type="entry name" value="Syntaxin_N"/>
</dbReference>
<dbReference type="SUPFAM" id="SSF47661">
    <property type="entry name" value="t-snare proteins"/>
    <property type="match status" value="1"/>
</dbReference>
<name>A0A8H4EG33_GIGMA</name>
<sequence>MSFSDLERGGSTNDRRRYGGVSSPLGDEDSQYKSLSKGISQQVFEITSNVSSIHRFVSYLGTAKDTPEIRSKLHSLTEKTQRLVKETSGNLKTLTHFEGTSGQNRQRKLEQQKLSKDFQKTLTEFQKVQRLSAERQREYVDKAKAHNVRNDAFEDDEVVIHETQPLINDDQRRLQFQVLDNEVDYNESLIAEREGEIREIEQGLNELNEIFRDLGTLVSEQQSMLDNIESNVTNISVNVRNSADELSSASRLQKKARNRMCCLMLIFAVVGGVVILTALA</sequence>
<feature type="region of interest" description="Disordered" evidence="3">
    <location>
        <begin position="1"/>
        <end position="32"/>
    </location>
</feature>
<keyword evidence="7" id="KW-1185">Reference proteome</keyword>
<feature type="compositionally biased region" description="Basic and acidic residues" evidence="3">
    <location>
        <begin position="1"/>
        <end position="17"/>
    </location>
</feature>
<protein>
    <submittedName>
        <fullName evidence="6">t-SNARE</fullName>
    </submittedName>
</protein>
<dbReference type="PROSITE" id="PS00914">
    <property type="entry name" value="SYNTAXIN"/>
    <property type="match status" value="1"/>
</dbReference>
<dbReference type="CDD" id="cd15840">
    <property type="entry name" value="SNARE_Qa"/>
    <property type="match status" value="1"/>
</dbReference>
<dbReference type="FunFam" id="1.20.5.110:FF:000059">
    <property type="entry name" value="Related to syntaxin 12"/>
    <property type="match status" value="1"/>
</dbReference>
<evidence type="ECO:0000313" key="6">
    <source>
        <dbReference type="EMBL" id="KAF0478525.1"/>
    </source>
</evidence>